<feature type="transmembrane region" description="Helical" evidence="1">
    <location>
        <begin position="155"/>
        <end position="174"/>
    </location>
</feature>
<dbReference type="STRING" id="1692.BMAGN_0087"/>
<gene>
    <name evidence="2" type="ORF">BMAGN_0087</name>
</gene>
<sequence length="216" mass="22996">MLALALGLAWWSPDRPIPLERRRARFSNSFRSRRAEPGVGLSVALASIAASLQSGMTLRSAIMRQIPAHGSIVSITDSAGRLDAGRLREAIAGCAADHDSVRQVAQVAHGLAAAYALSSVLGCRTVDCVEAVRRACLRLKLSEDLTRTAFAVPKATVHMLCALPAVTLLLGELLGANPVWFLVGSMQGLLCLLLGVGSYALGLWWMKLLLDRDGSP</sequence>
<evidence type="ECO:0008006" key="4">
    <source>
        <dbReference type="Google" id="ProtNLM"/>
    </source>
</evidence>
<evidence type="ECO:0000313" key="3">
    <source>
        <dbReference type="Proteomes" id="UP000029052"/>
    </source>
</evidence>
<feature type="transmembrane region" description="Helical" evidence="1">
    <location>
        <begin position="180"/>
        <end position="206"/>
    </location>
</feature>
<dbReference type="EMBL" id="JGZB01000004">
    <property type="protein sequence ID" value="KFI68139.1"/>
    <property type="molecule type" value="Genomic_DNA"/>
</dbReference>
<evidence type="ECO:0000313" key="2">
    <source>
        <dbReference type="EMBL" id="KFI68139.1"/>
    </source>
</evidence>
<dbReference type="eggNOG" id="COG4965">
    <property type="taxonomic scope" value="Bacteria"/>
</dbReference>
<reference evidence="2 3" key="1">
    <citation type="submission" date="2014-03" db="EMBL/GenBank/DDBJ databases">
        <title>Genomics of Bifidobacteria.</title>
        <authorList>
            <person name="Ventura M."/>
            <person name="Milani C."/>
            <person name="Lugli G.A."/>
        </authorList>
    </citation>
    <scope>NUCLEOTIDE SEQUENCE [LARGE SCALE GENOMIC DNA]</scope>
    <source>
        <strain evidence="2 3">LMG 11591</strain>
    </source>
</reference>
<proteinExistence type="predicted"/>
<dbReference type="AlphaFoldDB" id="A0A087BAT9"/>
<protein>
    <recommendedName>
        <fullName evidence="4">Pilus assembly protein</fullName>
    </recommendedName>
</protein>
<name>A0A087BAT9_9BIFI</name>
<evidence type="ECO:0000256" key="1">
    <source>
        <dbReference type="SAM" id="Phobius"/>
    </source>
</evidence>
<accession>A0A087BAT9</accession>
<keyword evidence="1" id="KW-0472">Membrane</keyword>
<dbReference type="Proteomes" id="UP000029052">
    <property type="component" value="Unassembled WGS sequence"/>
</dbReference>
<keyword evidence="1" id="KW-1133">Transmembrane helix</keyword>
<comment type="caution">
    <text evidence="2">The sequence shown here is derived from an EMBL/GenBank/DDBJ whole genome shotgun (WGS) entry which is preliminary data.</text>
</comment>
<dbReference type="RefSeq" id="WP_155802540.1">
    <property type="nucleotide sequence ID" value="NZ_JGZB01000004.1"/>
</dbReference>
<organism evidence="2 3">
    <name type="scientific">Bifidobacterium magnum</name>
    <dbReference type="NCBI Taxonomy" id="1692"/>
    <lineage>
        <taxon>Bacteria</taxon>
        <taxon>Bacillati</taxon>
        <taxon>Actinomycetota</taxon>
        <taxon>Actinomycetes</taxon>
        <taxon>Bifidobacteriales</taxon>
        <taxon>Bifidobacteriaceae</taxon>
        <taxon>Bifidobacterium</taxon>
    </lineage>
</organism>
<keyword evidence="1" id="KW-0812">Transmembrane</keyword>
<keyword evidence="3" id="KW-1185">Reference proteome</keyword>